<gene>
    <name evidence="2" type="ORF">SAY87_010254</name>
</gene>
<evidence type="ECO:0000313" key="3">
    <source>
        <dbReference type="Proteomes" id="UP001345219"/>
    </source>
</evidence>
<name>A0AAN7GQ87_9MYRT</name>
<organism evidence="2 3">
    <name type="scientific">Trapa incisa</name>
    <dbReference type="NCBI Taxonomy" id="236973"/>
    <lineage>
        <taxon>Eukaryota</taxon>
        <taxon>Viridiplantae</taxon>
        <taxon>Streptophyta</taxon>
        <taxon>Embryophyta</taxon>
        <taxon>Tracheophyta</taxon>
        <taxon>Spermatophyta</taxon>
        <taxon>Magnoliopsida</taxon>
        <taxon>eudicotyledons</taxon>
        <taxon>Gunneridae</taxon>
        <taxon>Pentapetalae</taxon>
        <taxon>rosids</taxon>
        <taxon>malvids</taxon>
        <taxon>Myrtales</taxon>
        <taxon>Lythraceae</taxon>
        <taxon>Trapa</taxon>
    </lineage>
</organism>
<feature type="region of interest" description="Disordered" evidence="1">
    <location>
        <begin position="41"/>
        <end position="91"/>
    </location>
</feature>
<comment type="caution">
    <text evidence="2">The sequence shown here is derived from an EMBL/GenBank/DDBJ whole genome shotgun (WGS) entry which is preliminary data.</text>
</comment>
<keyword evidence="3" id="KW-1185">Reference proteome</keyword>
<sequence length="91" mass="10098">MDRARSPTSRVPEGFQLISIYKEEVQWGVLLEAEAAKIAEVDHDDDNMYGSETDDDADVSDKDMGVDAEEGDMADSSRLEKLATQDISEKD</sequence>
<dbReference type="EMBL" id="JAXIOK010000022">
    <property type="protein sequence ID" value="KAK4743942.1"/>
    <property type="molecule type" value="Genomic_DNA"/>
</dbReference>
<dbReference type="Proteomes" id="UP001345219">
    <property type="component" value="Chromosome 9"/>
</dbReference>
<evidence type="ECO:0000313" key="2">
    <source>
        <dbReference type="EMBL" id="KAK4743942.1"/>
    </source>
</evidence>
<reference evidence="2 3" key="1">
    <citation type="journal article" date="2023" name="Hortic Res">
        <title>Pangenome of water caltrop reveals structural variations and asymmetric subgenome divergence after allopolyploidization.</title>
        <authorList>
            <person name="Zhang X."/>
            <person name="Chen Y."/>
            <person name="Wang L."/>
            <person name="Yuan Y."/>
            <person name="Fang M."/>
            <person name="Shi L."/>
            <person name="Lu R."/>
            <person name="Comes H.P."/>
            <person name="Ma Y."/>
            <person name="Chen Y."/>
            <person name="Huang G."/>
            <person name="Zhou Y."/>
            <person name="Zheng Z."/>
            <person name="Qiu Y."/>
        </authorList>
    </citation>
    <scope>NUCLEOTIDE SEQUENCE [LARGE SCALE GENOMIC DNA]</scope>
    <source>
        <tissue evidence="2">Roots</tissue>
    </source>
</reference>
<protein>
    <submittedName>
        <fullName evidence="2">Uncharacterized protein</fullName>
    </submittedName>
</protein>
<dbReference type="AlphaFoldDB" id="A0AAN7GQ87"/>
<evidence type="ECO:0000256" key="1">
    <source>
        <dbReference type="SAM" id="MobiDB-lite"/>
    </source>
</evidence>
<feature type="compositionally biased region" description="Basic and acidic residues" evidence="1">
    <location>
        <begin position="75"/>
        <end position="91"/>
    </location>
</feature>
<feature type="compositionally biased region" description="Acidic residues" evidence="1">
    <location>
        <begin position="42"/>
        <end position="58"/>
    </location>
</feature>
<proteinExistence type="predicted"/>
<accession>A0AAN7GQ87</accession>